<evidence type="ECO:0000256" key="5">
    <source>
        <dbReference type="ARBA" id="ARBA00022679"/>
    </source>
</evidence>
<dbReference type="EMBL" id="SJPO01000009">
    <property type="protein sequence ID" value="TWT73749.1"/>
    <property type="molecule type" value="Genomic_DNA"/>
</dbReference>
<proteinExistence type="inferred from homology"/>
<dbReference type="NCBIfam" id="TIGR03025">
    <property type="entry name" value="EPS_sugtrans"/>
    <property type="match status" value="1"/>
</dbReference>
<feature type="transmembrane region" description="Helical" evidence="10">
    <location>
        <begin position="56"/>
        <end position="77"/>
    </location>
</feature>
<organism evidence="12 13">
    <name type="scientific">Posidoniimonas polymericola</name>
    <dbReference type="NCBI Taxonomy" id="2528002"/>
    <lineage>
        <taxon>Bacteria</taxon>
        <taxon>Pseudomonadati</taxon>
        <taxon>Planctomycetota</taxon>
        <taxon>Planctomycetia</taxon>
        <taxon>Pirellulales</taxon>
        <taxon>Lacipirellulaceae</taxon>
        <taxon>Posidoniimonas</taxon>
    </lineage>
</organism>
<keyword evidence="7 10" id="KW-1133">Transmembrane helix</keyword>
<dbReference type="InterPro" id="IPR003362">
    <property type="entry name" value="Bact_transf"/>
</dbReference>
<name>A0A5C5YFM5_9BACT</name>
<sequence>MARISVPVTATRSALPSPIHTGPIRSGVNLSTPPSNSTSARKVGWEYLAQSIRTSLPLVVIDLLALVVAIAVSRQFLITVLGGAAGMNISVIFPPIAMGFVLIGAELGLYPGIQLSPVEEFRRLIVAATSMFAVWTVAILIVSEVFTVQKGFLALSFLMCATTLVMGRSVARRVLGRCQWWGFPTLVCGDDTRAIEVFEWLRGSPHVGLRPVGVIADPSTLELDGSESWFIGDWSSVRSAAVENKAYWALVIPSEEAHSDITDEVSNCLEILPHVQLISELTGLPDHWGGRRPVDGLDGIHIQQNLMLPGKRAMKRLMDLTVSVSALLALFPVLLAIALAVKLTSRGPIFFGHTRLGLDGRGFKAWKFRTMVVDADKTLEKHLQAHPELRAEWEKDHKLKWDPRITTVGRVFRKLSLDELPQLWNVLCGEMSLVGPRPIVTKEVEKYGDCWGLYTSVKPGITGLWQVSGRNNTTYDERVQLDEYYVRNWSPWLDLYLMIRTVRTVLFAEGAY</sequence>
<reference evidence="12 13" key="1">
    <citation type="submission" date="2019-02" db="EMBL/GenBank/DDBJ databases">
        <title>Deep-cultivation of Planctomycetes and their phenomic and genomic characterization uncovers novel biology.</title>
        <authorList>
            <person name="Wiegand S."/>
            <person name="Jogler M."/>
            <person name="Boedeker C."/>
            <person name="Pinto D."/>
            <person name="Vollmers J."/>
            <person name="Rivas-Marin E."/>
            <person name="Kohn T."/>
            <person name="Peeters S.H."/>
            <person name="Heuer A."/>
            <person name="Rast P."/>
            <person name="Oberbeckmann S."/>
            <person name="Bunk B."/>
            <person name="Jeske O."/>
            <person name="Meyerdierks A."/>
            <person name="Storesund J.E."/>
            <person name="Kallscheuer N."/>
            <person name="Luecker S."/>
            <person name="Lage O.M."/>
            <person name="Pohl T."/>
            <person name="Merkel B.J."/>
            <person name="Hornburger P."/>
            <person name="Mueller R.-W."/>
            <person name="Bruemmer F."/>
            <person name="Labrenz M."/>
            <person name="Spormann A.M."/>
            <person name="Op Den Camp H."/>
            <person name="Overmann J."/>
            <person name="Amann R."/>
            <person name="Jetten M.S.M."/>
            <person name="Mascher T."/>
            <person name="Medema M.H."/>
            <person name="Devos D.P."/>
            <person name="Kaster A.-K."/>
            <person name="Ovreas L."/>
            <person name="Rohde M."/>
            <person name="Galperin M.Y."/>
            <person name="Jogler C."/>
        </authorList>
    </citation>
    <scope>NUCLEOTIDE SEQUENCE [LARGE SCALE GENOMIC DNA]</scope>
    <source>
        <strain evidence="12 13">Pla123a</strain>
    </source>
</reference>
<accession>A0A5C5YFM5</accession>
<dbReference type="Pfam" id="PF02397">
    <property type="entry name" value="Bac_transf"/>
    <property type="match status" value="1"/>
</dbReference>
<dbReference type="RefSeq" id="WP_146589522.1">
    <property type="nucleotide sequence ID" value="NZ_SJPO01000009.1"/>
</dbReference>
<dbReference type="NCBIfam" id="TIGR03022">
    <property type="entry name" value="WbaP_sugtrans"/>
    <property type="match status" value="1"/>
</dbReference>
<dbReference type="InterPro" id="IPR017475">
    <property type="entry name" value="EPS_sugar_tfrase"/>
</dbReference>
<dbReference type="PANTHER" id="PTHR30576">
    <property type="entry name" value="COLANIC BIOSYNTHESIS UDP-GLUCOSE LIPID CARRIER TRANSFERASE"/>
    <property type="match status" value="1"/>
</dbReference>
<evidence type="ECO:0000256" key="6">
    <source>
        <dbReference type="ARBA" id="ARBA00022692"/>
    </source>
</evidence>
<evidence type="ECO:0000256" key="8">
    <source>
        <dbReference type="ARBA" id="ARBA00023136"/>
    </source>
</evidence>
<feature type="domain" description="Bacterial sugar transferase" evidence="11">
    <location>
        <begin position="315"/>
        <end position="506"/>
    </location>
</feature>
<evidence type="ECO:0000256" key="7">
    <source>
        <dbReference type="ARBA" id="ARBA00022989"/>
    </source>
</evidence>
<feature type="region of interest" description="Disordered" evidence="9">
    <location>
        <begin position="17"/>
        <end position="38"/>
    </location>
</feature>
<evidence type="ECO:0000313" key="12">
    <source>
        <dbReference type="EMBL" id="TWT73749.1"/>
    </source>
</evidence>
<gene>
    <name evidence="12" type="primary">wcaJ_2</name>
    <name evidence="12" type="ORF">Pla123a_36420</name>
</gene>
<evidence type="ECO:0000256" key="1">
    <source>
        <dbReference type="ARBA" id="ARBA00004141"/>
    </source>
</evidence>
<evidence type="ECO:0000256" key="2">
    <source>
        <dbReference type="ARBA" id="ARBA00004236"/>
    </source>
</evidence>
<comment type="caution">
    <text evidence="12">The sequence shown here is derived from an EMBL/GenBank/DDBJ whole genome shotgun (WGS) entry which is preliminary data.</text>
</comment>
<keyword evidence="6 10" id="KW-0812">Transmembrane</keyword>
<keyword evidence="8 10" id="KW-0472">Membrane</keyword>
<dbReference type="EC" id="2.7.8.31" evidence="12"/>
<dbReference type="GO" id="GO:0005886">
    <property type="term" value="C:plasma membrane"/>
    <property type="evidence" value="ECO:0007669"/>
    <property type="project" value="UniProtKB-SubCell"/>
</dbReference>
<feature type="transmembrane region" description="Helical" evidence="10">
    <location>
        <begin position="89"/>
        <end position="112"/>
    </location>
</feature>
<comment type="similarity">
    <text evidence="3">Belongs to the bacterial sugar transferase family.</text>
</comment>
<feature type="compositionally biased region" description="Polar residues" evidence="9">
    <location>
        <begin position="28"/>
        <end position="38"/>
    </location>
</feature>
<evidence type="ECO:0000256" key="10">
    <source>
        <dbReference type="SAM" id="Phobius"/>
    </source>
</evidence>
<evidence type="ECO:0000313" key="13">
    <source>
        <dbReference type="Proteomes" id="UP000318478"/>
    </source>
</evidence>
<protein>
    <submittedName>
        <fullName evidence="12">UDP-glucose:undecaprenyl-phosphate glucose-1-phosphate transferase</fullName>
        <ecNumber evidence="12">2.7.8.31</ecNumber>
    </submittedName>
</protein>
<dbReference type="Proteomes" id="UP000318478">
    <property type="component" value="Unassembled WGS sequence"/>
</dbReference>
<keyword evidence="4" id="KW-1003">Cell membrane</keyword>
<evidence type="ECO:0000256" key="9">
    <source>
        <dbReference type="SAM" id="MobiDB-lite"/>
    </source>
</evidence>
<feature type="transmembrane region" description="Helical" evidence="10">
    <location>
        <begin position="152"/>
        <end position="171"/>
    </location>
</feature>
<evidence type="ECO:0000256" key="3">
    <source>
        <dbReference type="ARBA" id="ARBA00006464"/>
    </source>
</evidence>
<dbReference type="AlphaFoldDB" id="A0A5C5YFM5"/>
<keyword evidence="13" id="KW-1185">Reference proteome</keyword>
<evidence type="ECO:0000259" key="11">
    <source>
        <dbReference type="Pfam" id="PF02397"/>
    </source>
</evidence>
<evidence type="ECO:0000256" key="4">
    <source>
        <dbReference type="ARBA" id="ARBA00022475"/>
    </source>
</evidence>
<feature type="transmembrane region" description="Helical" evidence="10">
    <location>
        <begin position="317"/>
        <end position="341"/>
    </location>
</feature>
<dbReference type="GO" id="GO:0000271">
    <property type="term" value="P:polysaccharide biosynthetic process"/>
    <property type="evidence" value="ECO:0007669"/>
    <property type="project" value="InterPro"/>
</dbReference>
<feature type="transmembrane region" description="Helical" evidence="10">
    <location>
        <begin position="124"/>
        <end position="146"/>
    </location>
</feature>
<dbReference type="PANTHER" id="PTHR30576:SF4">
    <property type="entry name" value="UNDECAPRENYL-PHOSPHATE GALACTOSE PHOSPHOTRANSFERASE"/>
    <property type="match status" value="1"/>
</dbReference>
<dbReference type="GO" id="GO:0089702">
    <property type="term" value="F:undecaprenyl-phosphate glucose phosphotransferase activity"/>
    <property type="evidence" value="ECO:0007669"/>
    <property type="project" value="UniProtKB-EC"/>
</dbReference>
<keyword evidence="5 12" id="KW-0808">Transferase</keyword>
<dbReference type="OrthoDB" id="9766874at2"/>
<comment type="subcellular location">
    <subcellularLocation>
        <location evidence="2">Cell membrane</location>
    </subcellularLocation>
    <subcellularLocation>
        <location evidence="1">Membrane</location>
        <topology evidence="1">Multi-pass membrane protein</topology>
    </subcellularLocation>
</comment>
<dbReference type="InterPro" id="IPR017472">
    <property type="entry name" value="Undecaprenyl-P_galact_Ptfrase"/>
</dbReference>